<feature type="domain" description="BTB" evidence="3">
    <location>
        <begin position="196"/>
        <end position="263"/>
    </location>
</feature>
<name>A0A3B6KSY7_WHEAT</name>
<dbReference type="Gramene" id="TraesCS5A03G1121500.1">
    <property type="protein sequence ID" value="TraesCS5A03G1121500.1.CDS"/>
    <property type="gene ID" value="TraesCS5A03G1121500"/>
</dbReference>
<dbReference type="GO" id="GO:0016567">
    <property type="term" value="P:protein ubiquitination"/>
    <property type="evidence" value="ECO:0007669"/>
    <property type="project" value="InterPro"/>
</dbReference>
<keyword evidence="6" id="KW-1185">Reference proteome</keyword>
<dbReference type="PROSITE" id="PS50144">
    <property type="entry name" value="MATH"/>
    <property type="match status" value="1"/>
</dbReference>
<feature type="domain" description="MATH" evidence="4">
    <location>
        <begin position="31"/>
        <end position="160"/>
    </location>
</feature>
<dbReference type="Pfam" id="PF22486">
    <property type="entry name" value="MATH_2"/>
    <property type="match status" value="1"/>
</dbReference>
<dbReference type="InterPro" id="IPR056423">
    <property type="entry name" value="BACK_BPM_SPOP"/>
</dbReference>
<dbReference type="OrthoDB" id="880673at2759"/>
<dbReference type="SMR" id="A0A3B6KSY7"/>
<dbReference type="InterPro" id="IPR011333">
    <property type="entry name" value="SKP1/BTB/POZ_sf"/>
</dbReference>
<dbReference type="InterPro" id="IPR000210">
    <property type="entry name" value="BTB/POZ_dom"/>
</dbReference>
<sequence>MVKSKDDRYSSGDRSGRGGLTASAIVAPAVSGSHVLKIEGYSRTKGLGNGKCIVSRTSAVGGRRWYIQYFPNDSGTDAADWISIFICLHDDDTNEVKASYKINLLDQGGNPVPSYGFASQACYTSFKEQGPQVCYNLISRKDLEESVYLKDDIFSVRCDITIPKEIFTEPIQLFVMVPPSDVHQHLGRLLLAGDGADITFKVGRDTFSAHRCVLAARSSVSRAELFGPMKEKTTTCVHIKDMEARVFKAMLHFIYSDSLPHIDDDDSIGMAQHLLVAADRYNLERLKLICVQKLCNNMDTSMAATTLALAEQHGCRGLKEMFKFLGSASNILKAVMASDGFEHLRSSCLSVLKELVAKLAP</sequence>
<dbReference type="STRING" id="4565.A0A3B6KSY7"/>
<dbReference type="Gramene" id="TraesRN5A0101138900.1">
    <property type="protein sequence ID" value="TraesRN5A0101138900.1"/>
    <property type="gene ID" value="TraesRN5A0101138900"/>
</dbReference>
<dbReference type="PANTHER" id="PTHR26379">
    <property type="entry name" value="BTB/POZ AND MATH DOMAIN-CONTAINING PROTEIN 1"/>
    <property type="match status" value="1"/>
</dbReference>
<dbReference type="Gene3D" id="3.30.710.10">
    <property type="entry name" value="Potassium Channel Kv1.1, Chain A"/>
    <property type="match status" value="1"/>
</dbReference>
<dbReference type="SMART" id="SM00225">
    <property type="entry name" value="BTB"/>
    <property type="match status" value="1"/>
</dbReference>
<dbReference type="Gramene" id="TraesCS5A02G476000.1">
    <property type="protein sequence ID" value="TraesCS5A02G476000.1"/>
    <property type="gene ID" value="TraesCS5A02G476000"/>
</dbReference>
<evidence type="ECO:0000256" key="2">
    <source>
        <dbReference type="ARBA" id="ARBA00010846"/>
    </source>
</evidence>
<evidence type="ECO:0008006" key="7">
    <source>
        <dbReference type="Google" id="ProtNLM"/>
    </source>
</evidence>
<organism evidence="5">
    <name type="scientific">Triticum aestivum</name>
    <name type="common">Wheat</name>
    <dbReference type="NCBI Taxonomy" id="4565"/>
    <lineage>
        <taxon>Eukaryota</taxon>
        <taxon>Viridiplantae</taxon>
        <taxon>Streptophyta</taxon>
        <taxon>Embryophyta</taxon>
        <taxon>Tracheophyta</taxon>
        <taxon>Spermatophyta</taxon>
        <taxon>Magnoliopsida</taxon>
        <taxon>Liliopsida</taxon>
        <taxon>Poales</taxon>
        <taxon>Poaceae</taxon>
        <taxon>BOP clade</taxon>
        <taxon>Pooideae</taxon>
        <taxon>Triticodae</taxon>
        <taxon>Triticeae</taxon>
        <taxon>Triticinae</taxon>
        <taxon>Triticum</taxon>
    </lineage>
</organism>
<dbReference type="AlphaFoldDB" id="A0A3B6KSY7"/>
<dbReference type="Proteomes" id="UP000019116">
    <property type="component" value="Chromosome 5A"/>
</dbReference>
<dbReference type="Pfam" id="PF24570">
    <property type="entry name" value="BACK_BPM_SPOP"/>
    <property type="match status" value="1"/>
</dbReference>
<protein>
    <recommendedName>
        <fullName evidence="7">BTB domain-containing protein</fullName>
    </recommendedName>
</protein>
<dbReference type="OMA" id="RDTFSAH"/>
<comment type="similarity">
    <text evidence="2">Belongs to the Tdpoz family.</text>
</comment>
<accession>A0A3B6KSY7</accession>
<dbReference type="Gene3D" id="2.60.210.10">
    <property type="entry name" value="Apoptosis, Tumor Necrosis Factor Receptor Associated Protein 2, Chain A"/>
    <property type="match status" value="1"/>
</dbReference>
<dbReference type="PANTHER" id="PTHR26379:SF483">
    <property type="entry name" value="OS11G0619800 PROTEIN"/>
    <property type="match status" value="1"/>
</dbReference>
<evidence type="ECO:0000259" key="3">
    <source>
        <dbReference type="PROSITE" id="PS50097"/>
    </source>
</evidence>
<reference evidence="5" key="1">
    <citation type="submission" date="2018-08" db="EMBL/GenBank/DDBJ databases">
        <authorList>
            <person name="Rossello M."/>
        </authorList>
    </citation>
    <scope>NUCLEOTIDE SEQUENCE [LARGE SCALE GENOMIC DNA]</scope>
    <source>
        <strain evidence="5">cv. Chinese Spring</strain>
    </source>
</reference>
<evidence type="ECO:0000313" key="6">
    <source>
        <dbReference type="Proteomes" id="UP000019116"/>
    </source>
</evidence>
<dbReference type="PROSITE" id="PS50097">
    <property type="entry name" value="BTB"/>
    <property type="match status" value="1"/>
</dbReference>
<comment type="pathway">
    <text evidence="1">Protein modification; protein ubiquitination.</text>
</comment>
<reference evidence="5" key="2">
    <citation type="submission" date="2018-10" db="UniProtKB">
        <authorList>
            <consortium name="EnsemblPlants"/>
        </authorList>
    </citation>
    <scope>IDENTIFICATION</scope>
</reference>
<dbReference type="EnsemblPlants" id="TraesCS5A02G476000.1">
    <property type="protein sequence ID" value="TraesCS5A02G476000.1"/>
    <property type="gene ID" value="TraesCS5A02G476000"/>
</dbReference>
<dbReference type="SUPFAM" id="SSF54695">
    <property type="entry name" value="POZ domain"/>
    <property type="match status" value="1"/>
</dbReference>
<evidence type="ECO:0000313" key="5">
    <source>
        <dbReference type="EnsemblPlants" id="TraesCS5A02G476000.1"/>
    </source>
</evidence>
<dbReference type="InterPro" id="IPR008974">
    <property type="entry name" value="TRAF-like"/>
</dbReference>
<dbReference type="CDD" id="cd18280">
    <property type="entry name" value="BTB_POZ_BPM_plant"/>
    <property type="match status" value="1"/>
</dbReference>
<dbReference type="Gene3D" id="1.25.40.420">
    <property type="match status" value="1"/>
</dbReference>
<dbReference type="Pfam" id="PF00651">
    <property type="entry name" value="BTB"/>
    <property type="match status" value="1"/>
</dbReference>
<proteinExistence type="inferred from homology"/>
<evidence type="ECO:0000259" key="4">
    <source>
        <dbReference type="PROSITE" id="PS50144"/>
    </source>
</evidence>
<dbReference type="InterPro" id="IPR002083">
    <property type="entry name" value="MATH/TRAF_dom"/>
</dbReference>
<dbReference type="InterPro" id="IPR045005">
    <property type="entry name" value="BPM1-6"/>
</dbReference>
<dbReference type="SUPFAM" id="SSF49599">
    <property type="entry name" value="TRAF domain-like"/>
    <property type="match status" value="1"/>
</dbReference>
<dbReference type="CDD" id="cd00121">
    <property type="entry name" value="MATH"/>
    <property type="match status" value="1"/>
</dbReference>
<evidence type="ECO:0000256" key="1">
    <source>
        <dbReference type="ARBA" id="ARBA00004906"/>
    </source>
</evidence>